<keyword evidence="2" id="KW-1185">Reference proteome</keyword>
<dbReference type="InParanoid" id="A0A2H3DU43"/>
<sequence>MAFDDILCCGTGVDVQRRKPDSSQKLGKVRALQVGILLNGHVTRLQASSLTARVGARRYKSTVVSTTTRLAYEQEIAFDAWIGRLESGDINFSFGSDTPTDITGIDDVNASRDSVIAHSFDA</sequence>
<organism evidence="1 2">
    <name type="scientific">Armillaria gallica</name>
    <name type="common">Bulbous honey fungus</name>
    <name type="synonym">Armillaria bulbosa</name>
    <dbReference type="NCBI Taxonomy" id="47427"/>
    <lineage>
        <taxon>Eukaryota</taxon>
        <taxon>Fungi</taxon>
        <taxon>Dikarya</taxon>
        <taxon>Basidiomycota</taxon>
        <taxon>Agaricomycotina</taxon>
        <taxon>Agaricomycetes</taxon>
        <taxon>Agaricomycetidae</taxon>
        <taxon>Agaricales</taxon>
        <taxon>Marasmiineae</taxon>
        <taxon>Physalacriaceae</taxon>
        <taxon>Armillaria</taxon>
    </lineage>
</organism>
<evidence type="ECO:0000313" key="2">
    <source>
        <dbReference type="Proteomes" id="UP000217790"/>
    </source>
</evidence>
<dbReference type="EMBL" id="KZ293649">
    <property type="protein sequence ID" value="PBK97590.1"/>
    <property type="molecule type" value="Genomic_DNA"/>
</dbReference>
<proteinExistence type="predicted"/>
<dbReference type="AlphaFoldDB" id="A0A2H3DU43"/>
<protein>
    <submittedName>
        <fullName evidence="1">Uncharacterized protein</fullName>
    </submittedName>
</protein>
<accession>A0A2H3DU43</accession>
<reference evidence="2" key="1">
    <citation type="journal article" date="2017" name="Nat. Ecol. Evol.">
        <title>Genome expansion and lineage-specific genetic innovations in the forest pathogenic fungi Armillaria.</title>
        <authorList>
            <person name="Sipos G."/>
            <person name="Prasanna A.N."/>
            <person name="Walter M.C."/>
            <person name="O'Connor E."/>
            <person name="Balint B."/>
            <person name="Krizsan K."/>
            <person name="Kiss B."/>
            <person name="Hess J."/>
            <person name="Varga T."/>
            <person name="Slot J."/>
            <person name="Riley R."/>
            <person name="Boka B."/>
            <person name="Rigling D."/>
            <person name="Barry K."/>
            <person name="Lee J."/>
            <person name="Mihaltcheva S."/>
            <person name="LaButti K."/>
            <person name="Lipzen A."/>
            <person name="Waldron R."/>
            <person name="Moloney N.M."/>
            <person name="Sperisen C."/>
            <person name="Kredics L."/>
            <person name="Vagvoelgyi C."/>
            <person name="Patrignani A."/>
            <person name="Fitzpatrick D."/>
            <person name="Nagy I."/>
            <person name="Doyle S."/>
            <person name="Anderson J.B."/>
            <person name="Grigoriev I.V."/>
            <person name="Gueldener U."/>
            <person name="Muensterkoetter M."/>
            <person name="Nagy L.G."/>
        </authorList>
    </citation>
    <scope>NUCLEOTIDE SEQUENCE [LARGE SCALE GENOMIC DNA]</scope>
    <source>
        <strain evidence="2">Ar21-2</strain>
    </source>
</reference>
<dbReference type="OrthoDB" id="10475066at2759"/>
<gene>
    <name evidence="1" type="ORF">ARMGADRAFT_1060736</name>
</gene>
<dbReference type="Proteomes" id="UP000217790">
    <property type="component" value="Unassembled WGS sequence"/>
</dbReference>
<evidence type="ECO:0000313" key="1">
    <source>
        <dbReference type="EMBL" id="PBK97590.1"/>
    </source>
</evidence>
<name>A0A2H3DU43_ARMGA</name>